<sequence>MLRNIVIAFAAIALAAAPAAAQRVGYQPANMWGGYKDKETKPGIYRVVAKLNAWSGGARRAYAMAHYRAAEIMAGKEFTHFRILKMKSSELVMQGSTPTGSNFGKTHLWVRGASGADDVEGCDMKGKKADRCVTLSVSETMALYRKQLDFEKY</sequence>
<evidence type="ECO:0000313" key="3">
    <source>
        <dbReference type="Proteomes" id="UP000460290"/>
    </source>
</evidence>
<dbReference type="RefSeq" id="WP_160613075.1">
    <property type="nucleotide sequence ID" value="NZ_JAUFQM010000001.1"/>
</dbReference>
<feature type="signal peptide" evidence="1">
    <location>
        <begin position="1"/>
        <end position="21"/>
    </location>
</feature>
<protein>
    <recommendedName>
        <fullName evidence="4">DUF3757 domain-containing protein</fullName>
    </recommendedName>
</protein>
<keyword evidence="1" id="KW-0732">Signal</keyword>
<feature type="chain" id="PRO_5032916585" description="DUF3757 domain-containing protein" evidence="1">
    <location>
        <begin position="22"/>
        <end position="153"/>
    </location>
</feature>
<evidence type="ECO:0008006" key="4">
    <source>
        <dbReference type="Google" id="ProtNLM"/>
    </source>
</evidence>
<reference evidence="2 3" key="1">
    <citation type="submission" date="2019-12" db="EMBL/GenBank/DDBJ databases">
        <title>Genomic-based taxomic classification of the family Erythrobacteraceae.</title>
        <authorList>
            <person name="Xu L."/>
        </authorList>
    </citation>
    <scope>NUCLEOTIDE SEQUENCE [LARGE SCALE GENOMIC DNA]</scope>
    <source>
        <strain evidence="2 3">KCTC 42006</strain>
    </source>
</reference>
<keyword evidence="3" id="KW-1185">Reference proteome</keyword>
<evidence type="ECO:0000256" key="1">
    <source>
        <dbReference type="SAM" id="SignalP"/>
    </source>
</evidence>
<dbReference type="Proteomes" id="UP000460290">
    <property type="component" value="Unassembled WGS sequence"/>
</dbReference>
<comment type="caution">
    <text evidence="2">The sequence shown here is derived from an EMBL/GenBank/DDBJ whole genome shotgun (WGS) entry which is preliminary data.</text>
</comment>
<organism evidence="2 3">
    <name type="scientific">Pontixanthobacter aestiaquae</name>
    <dbReference type="NCBI Taxonomy" id="1509367"/>
    <lineage>
        <taxon>Bacteria</taxon>
        <taxon>Pseudomonadati</taxon>
        <taxon>Pseudomonadota</taxon>
        <taxon>Alphaproteobacteria</taxon>
        <taxon>Sphingomonadales</taxon>
        <taxon>Erythrobacteraceae</taxon>
        <taxon>Pontixanthobacter</taxon>
    </lineage>
</organism>
<dbReference type="AlphaFoldDB" id="A0A844Z6E4"/>
<evidence type="ECO:0000313" key="2">
    <source>
        <dbReference type="EMBL" id="MXO82647.1"/>
    </source>
</evidence>
<dbReference type="EMBL" id="WTYZ01000001">
    <property type="protein sequence ID" value="MXO82647.1"/>
    <property type="molecule type" value="Genomic_DNA"/>
</dbReference>
<gene>
    <name evidence="2" type="ORF">GRI35_04575</name>
</gene>
<accession>A0A844Z6E4</accession>
<name>A0A844Z6E4_9SPHN</name>
<proteinExistence type="predicted"/>